<dbReference type="Pfam" id="PF06784">
    <property type="entry name" value="UPF0240"/>
    <property type="match status" value="1"/>
</dbReference>
<keyword evidence="2" id="KW-1185">Reference proteome</keyword>
<evidence type="ECO:0000313" key="2">
    <source>
        <dbReference type="Proteomes" id="UP000194236"/>
    </source>
</evidence>
<protein>
    <submittedName>
        <fullName evidence="1">NDUFAF4-like protein</fullName>
    </submittedName>
</protein>
<dbReference type="EMBL" id="MUJZ01023578">
    <property type="protein sequence ID" value="OTF79350.1"/>
    <property type="molecule type" value="Genomic_DNA"/>
</dbReference>
<dbReference type="AlphaFoldDB" id="A0A1Y3BEL0"/>
<gene>
    <name evidence="1" type="ORF">BLA29_012910</name>
</gene>
<comment type="caution">
    <text evidence="1">The sequence shown here is derived from an EMBL/GenBank/DDBJ whole genome shotgun (WGS) entry which is preliminary data.</text>
</comment>
<dbReference type="GO" id="GO:0005739">
    <property type="term" value="C:mitochondrion"/>
    <property type="evidence" value="ECO:0007669"/>
    <property type="project" value="TreeGrafter"/>
</dbReference>
<accession>A0A1Y3BEL0</accession>
<proteinExistence type="predicted"/>
<sequence>MDNKNDNLVDRLKSVKVDSYEQNPELPKFDSDEQQMKYRQQLPQDRFGAPLPFVFYKPEKMPIGKITVLDLFDIILSHRQDKRTVEEIAANHQLSEEDLKNLLKYVDVFMAVNKNEKEIPLFSKRDYDDEHDDVHEIESGFVGKKS</sequence>
<name>A0A1Y3BEL0_EURMA</name>
<dbReference type="InterPro" id="IPR009622">
    <property type="entry name" value="NDUFAF4"/>
</dbReference>
<feature type="non-terminal residue" evidence="1">
    <location>
        <position position="146"/>
    </location>
</feature>
<dbReference type="PANTHER" id="PTHR13338:SF4">
    <property type="entry name" value="NADH DEHYDROGENASE [UBIQUINONE] 1 ALPHA SUBCOMPLEX ASSEMBLY FACTOR 4"/>
    <property type="match status" value="1"/>
</dbReference>
<dbReference type="PANTHER" id="PTHR13338">
    <property type="entry name" value="UPF0240 PROTEIN"/>
    <property type="match status" value="1"/>
</dbReference>
<evidence type="ECO:0000313" key="1">
    <source>
        <dbReference type="EMBL" id="OTF79350.1"/>
    </source>
</evidence>
<reference evidence="1 2" key="1">
    <citation type="submission" date="2017-03" db="EMBL/GenBank/DDBJ databases">
        <title>Genome Survey of Euroglyphus maynei.</title>
        <authorList>
            <person name="Arlian L.G."/>
            <person name="Morgan M.S."/>
            <person name="Rider S.D."/>
        </authorList>
    </citation>
    <scope>NUCLEOTIDE SEQUENCE [LARGE SCALE GENOMIC DNA]</scope>
    <source>
        <strain evidence="1">Arlian Lab</strain>
        <tissue evidence="1">Whole body</tissue>
    </source>
</reference>
<dbReference type="Proteomes" id="UP000194236">
    <property type="component" value="Unassembled WGS sequence"/>
</dbReference>
<dbReference type="GO" id="GO:0032981">
    <property type="term" value="P:mitochondrial respiratory chain complex I assembly"/>
    <property type="evidence" value="ECO:0007669"/>
    <property type="project" value="InterPro"/>
</dbReference>
<dbReference type="OrthoDB" id="2434756at2759"/>
<organism evidence="1 2">
    <name type="scientific">Euroglyphus maynei</name>
    <name type="common">Mayne's house dust mite</name>
    <dbReference type="NCBI Taxonomy" id="6958"/>
    <lineage>
        <taxon>Eukaryota</taxon>
        <taxon>Metazoa</taxon>
        <taxon>Ecdysozoa</taxon>
        <taxon>Arthropoda</taxon>
        <taxon>Chelicerata</taxon>
        <taxon>Arachnida</taxon>
        <taxon>Acari</taxon>
        <taxon>Acariformes</taxon>
        <taxon>Sarcoptiformes</taxon>
        <taxon>Astigmata</taxon>
        <taxon>Psoroptidia</taxon>
        <taxon>Analgoidea</taxon>
        <taxon>Pyroglyphidae</taxon>
        <taxon>Pyroglyphinae</taxon>
        <taxon>Euroglyphus</taxon>
    </lineage>
</organism>